<name>W2TI57_NECAM</name>
<evidence type="ECO:0000313" key="2">
    <source>
        <dbReference type="Proteomes" id="UP000053676"/>
    </source>
</evidence>
<proteinExistence type="predicted"/>
<evidence type="ECO:0000313" key="1">
    <source>
        <dbReference type="EMBL" id="ETN80717.1"/>
    </source>
</evidence>
<dbReference type="EMBL" id="KI658987">
    <property type="protein sequence ID" value="ETN80717.1"/>
    <property type="molecule type" value="Genomic_DNA"/>
</dbReference>
<organism evidence="1 2">
    <name type="scientific">Necator americanus</name>
    <name type="common">Human hookworm</name>
    <dbReference type="NCBI Taxonomy" id="51031"/>
    <lineage>
        <taxon>Eukaryota</taxon>
        <taxon>Metazoa</taxon>
        <taxon>Ecdysozoa</taxon>
        <taxon>Nematoda</taxon>
        <taxon>Chromadorea</taxon>
        <taxon>Rhabditida</taxon>
        <taxon>Rhabditina</taxon>
        <taxon>Rhabditomorpha</taxon>
        <taxon>Strongyloidea</taxon>
        <taxon>Ancylostomatidae</taxon>
        <taxon>Bunostominae</taxon>
        <taxon>Necator</taxon>
    </lineage>
</organism>
<dbReference type="Proteomes" id="UP000053676">
    <property type="component" value="Unassembled WGS sequence"/>
</dbReference>
<dbReference type="AlphaFoldDB" id="W2TI57"/>
<keyword evidence="2" id="KW-1185">Reference proteome</keyword>
<protein>
    <submittedName>
        <fullName evidence="1">Uncharacterized protein</fullName>
    </submittedName>
</protein>
<accession>W2TI57</accession>
<reference evidence="2" key="1">
    <citation type="journal article" date="2014" name="Nat. Genet.">
        <title>Genome of the human hookworm Necator americanus.</title>
        <authorList>
            <person name="Tang Y.T."/>
            <person name="Gao X."/>
            <person name="Rosa B.A."/>
            <person name="Abubucker S."/>
            <person name="Hallsworth-Pepin K."/>
            <person name="Martin J."/>
            <person name="Tyagi R."/>
            <person name="Heizer E."/>
            <person name="Zhang X."/>
            <person name="Bhonagiri-Palsikar V."/>
            <person name="Minx P."/>
            <person name="Warren W.C."/>
            <person name="Wang Q."/>
            <person name="Zhan B."/>
            <person name="Hotez P.J."/>
            <person name="Sternberg P.W."/>
            <person name="Dougall A."/>
            <person name="Gaze S.T."/>
            <person name="Mulvenna J."/>
            <person name="Sotillo J."/>
            <person name="Ranganathan S."/>
            <person name="Rabelo E.M."/>
            <person name="Wilson R.K."/>
            <person name="Felgner P.L."/>
            <person name="Bethony J."/>
            <person name="Hawdon J.M."/>
            <person name="Gasser R.B."/>
            <person name="Loukas A."/>
            <person name="Mitreva M."/>
        </authorList>
    </citation>
    <scope>NUCLEOTIDE SEQUENCE [LARGE SCALE GENOMIC DNA]</scope>
</reference>
<gene>
    <name evidence="1" type="ORF">NECAME_08999</name>
</gene>
<dbReference type="KEGG" id="nai:NECAME_08999"/>
<sequence>MSEHQQLDYAHQEVPFENARMLNLIATSSCVVKTSTSKRLRSFSRILSNRYTLTTTFRRQGGYHHQIAYCDPIVTRNLSNIAHNQQMRARLAYTSC</sequence>